<dbReference type="EMBL" id="UINC01222819">
    <property type="protein sequence ID" value="SVE51759.1"/>
    <property type="molecule type" value="Genomic_DNA"/>
</dbReference>
<reference evidence="1" key="1">
    <citation type="submission" date="2018-05" db="EMBL/GenBank/DDBJ databases">
        <authorList>
            <person name="Lanie J.A."/>
            <person name="Ng W.-L."/>
            <person name="Kazmierczak K.M."/>
            <person name="Andrzejewski T.M."/>
            <person name="Davidsen T.M."/>
            <person name="Wayne K.J."/>
            <person name="Tettelin H."/>
            <person name="Glass J.I."/>
            <person name="Rusch D."/>
            <person name="Podicherti R."/>
            <person name="Tsui H.-C.T."/>
            <person name="Winkler M.E."/>
        </authorList>
    </citation>
    <scope>NUCLEOTIDE SEQUENCE</scope>
</reference>
<dbReference type="AlphaFoldDB" id="A0A383E582"/>
<protein>
    <submittedName>
        <fullName evidence="1">Uncharacterized protein</fullName>
    </submittedName>
</protein>
<dbReference type="InterPro" id="IPR027417">
    <property type="entry name" value="P-loop_NTPase"/>
</dbReference>
<dbReference type="SUPFAM" id="SSF52540">
    <property type="entry name" value="P-loop containing nucleoside triphosphate hydrolases"/>
    <property type="match status" value="1"/>
</dbReference>
<name>A0A383E582_9ZZZZ</name>
<proteinExistence type="predicted"/>
<feature type="non-terminal residue" evidence="1">
    <location>
        <position position="64"/>
    </location>
</feature>
<sequence length="64" mass="7374">MDQIYGFSKEKKFLINNYHKNSLANSIIFSGQKGIGKSTFVFNLLKEIFKLSVSDNQVKHHLNL</sequence>
<dbReference type="Gene3D" id="3.40.50.300">
    <property type="entry name" value="P-loop containing nucleotide triphosphate hydrolases"/>
    <property type="match status" value="1"/>
</dbReference>
<organism evidence="1">
    <name type="scientific">marine metagenome</name>
    <dbReference type="NCBI Taxonomy" id="408172"/>
    <lineage>
        <taxon>unclassified sequences</taxon>
        <taxon>metagenomes</taxon>
        <taxon>ecological metagenomes</taxon>
    </lineage>
</organism>
<gene>
    <name evidence="1" type="ORF">METZ01_LOCUS504613</name>
</gene>
<accession>A0A383E582</accession>
<evidence type="ECO:0000313" key="1">
    <source>
        <dbReference type="EMBL" id="SVE51759.1"/>
    </source>
</evidence>